<keyword evidence="8" id="KW-1185">Reference proteome</keyword>
<evidence type="ECO:0000256" key="4">
    <source>
        <dbReference type="ARBA" id="ARBA00023004"/>
    </source>
</evidence>
<keyword evidence="3" id="KW-0560">Oxidoreductase</keyword>
<sequence length="353" mass="39658">MRAGIVAGEQDPSLRMGLAAGWYVALRATELGRKPRALELFGRHLVAWRGSEGRAVVMPRYCPHLSADLALGTVVDGALRCPFHHWRFATEGTCVEIPGVKRIPPAASRRPYPVVERYGLIWVWYGGAVADYSLADVPALEADREKYWIYPFRNATPAPPRRILENAFDNYHFMTLHGVRSNEPLELRMLRRPTEAAENGPPIAVDAWLGALLQSHDLLLPKALTAMGINGKQFSLLVDGWPGGQRLTFYLDGEVVAKELLGITPIAAGRTIFQGWSLVRRTGSKLRDVGAYLMYRGQHWLGTREDLKIYRNAEVTGEGIPVLYDQSVLKFRRHYQEWVARAERAERTESLSS</sequence>
<dbReference type="PANTHER" id="PTHR21266:SF60">
    <property type="entry name" value="3-KETOSTEROID-9-ALPHA-MONOOXYGENASE, OXYGENASE COMPONENT"/>
    <property type="match status" value="1"/>
</dbReference>
<dbReference type="GO" id="GO:0004497">
    <property type="term" value="F:monooxygenase activity"/>
    <property type="evidence" value="ECO:0007669"/>
    <property type="project" value="UniProtKB-ARBA"/>
</dbReference>
<dbReference type="GO" id="GO:0016705">
    <property type="term" value="F:oxidoreductase activity, acting on paired donors, with incorporation or reduction of molecular oxygen"/>
    <property type="evidence" value="ECO:0007669"/>
    <property type="project" value="UniProtKB-ARBA"/>
</dbReference>
<accession>A0A840QAN3</accession>
<proteinExistence type="predicted"/>
<keyword evidence="1" id="KW-0001">2Fe-2S</keyword>
<dbReference type="InterPro" id="IPR050584">
    <property type="entry name" value="Cholesterol_7-desaturase"/>
</dbReference>
<dbReference type="EMBL" id="JACHIW010000001">
    <property type="protein sequence ID" value="MBB5155619.1"/>
    <property type="molecule type" value="Genomic_DNA"/>
</dbReference>
<dbReference type="Pfam" id="PF00355">
    <property type="entry name" value="Rieske"/>
    <property type="match status" value="1"/>
</dbReference>
<comment type="caution">
    <text evidence="7">The sequence shown here is derived from an EMBL/GenBank/DDBJ whole genome shotgun (WGS) entry which is preliminary data.</text>
</comment>
<dbReference type="RefSeq" id="WP_184726927.1">
    <property type="nucleotide sequence ID" value="NZ_JACHIW010000001.1"/>
</dbReference>
<evidence type="ECO:0000256" key="2">
    <source>
        <dbReference type="ARBA" id="ARBA00022723"/>
    </source>
</evidence>
<dbReference type="GO" id="GO:0051537">
    <property type="term" value="F:2 iron, 2 sulfur cluster binding"/>
    <property type="evidence" value="ECO:0007669"/>
    <property type="project" value="UniProtKB-KW"/>
</dbReference>
<evidence type="ECO:0000256" key="3">
    <source>
        <dbReference type="ARBA" id="ARBA00023002"/>
    </source>
</evidence>
<evidence type="ECO:0000256" key="5">
    <source>
        <dbReference type="ARBA" id="ARBA00023014"/>
    </source>
</evidence>
<evidence type="ECO:0000259" key="6">
    <source>
        <dbReference type="PROSITE" id="PS51296"/>
    </source>
</evidence>
<gene>
    <name evidence="7" type="ORF">BJ970_003153</name>
</gene>
<keyword evidence="4" id="KW-0408">Iron</keyword>
<evidence type="ECO:0000313" key="7">
    <source>
        <dbReference type="EMBL" id="MBB5155619.1"/>
    </source>
</evidence>
<organism evidence="7 8">
    <name type="scientific">Saccharopolyspora phatthalungensis</name>
    <dbReference type="NCBI Taxonomy" id="664693"/>
    <lineage>
        <taxon>Bacteria</taxon>
        <taxon>Bacillati</taxon>
        <taxon>Actinomycetota</taxon>
        <taxon>Actinomycetes</taxon>
        <taxon>Pseudonocardiales</taxon>
        <taxon>Pseudonocardiaceae</taxon>
        <taxon>Saccharopolyspora</taxon>
    </lineage>
</organism>
<dbReference type="AlphaFoldDB" id="A0A840QAN3"/>
<reference evidence="7 8" key="1">
    <citation type="submission" date="2020-08" db="EMBL/GenBank/DDBJ databases">
        <title>Sequencing the genomes of 1000 actinobacteria strains.</title>
        <authorList>
            <person name="Klenk H.-P."/>
        </authorList>
    </citation>
    <scope>NUCLEOTIDE SEQUENCE [LARGE SCALE GENOMIC DNA]</scope>
    <source>
        <strain evidence="7 8">DSM 45584</strain>
    </source>
</reference>
<keyword evidence="2" id="KW-0479">Metal-binding</keyword>
<keyword evidence="5" id="KW-0411">Iron-sulfur</keyword>
<dbReference type="GO" id="GO:0046872">
    <property type="term" value="F:metal ion binding"/>
    <property type="evidence" value="ECO:0007669"/>
    <property type="project" value="UniProtKB-KW"/>
</dbReference>
<dbReference type="InterPro" id="IPR017941">
    <property type="entry name" value="Rieske_2Fe-2S"/>
</dbReference>
<protein>
    <submittedName>
        <fullName evidence="7">Nitrite reductase/ring-hydroxylating ferredoxin subunit</fullName>
    </submittedName>
</protein>
<dbReference type="SUPFAM" id="SSF55961">
    <property type="entry name" value="Bet v1-like"/>
    <property type="match status" value="1"/>
</dbReference>
<dbReference type="Gene3D" id="3.90.380.10">
    <property type="entry name" value="Naphthalene 1,2-dioxygenase Alpha Subunit, Chain A, domain 1"/>
    <property type="match status" value="1"/>
</dbReference>
<dbReference type="PROSITE" id="PS51296">
    <property type="entry name" value="RIESKE"/>
    <property type="match status" value="1"/>
</dbReference>
<dbReference type="InterPro" id="IPR036922">
    <property type="entry name" value="Rieske_2Fe-2S_sf"/>
</dbReference>
<dbReference type="PANTHER" id="PTHR21266">
    <property type="entry name" value="IRON-SULFUR DOMAIN CONTAINING PROTEIN"/>
    <property type="match status" value="1"/>
</dbReference>
<name>A0A840QAN3_9PSEU</name>
<dbReference type="SUPFAM" id="SSF50022">
    <property type="entry name" value="ISP domain"/>
    <property type="match status" value="1"/>
</dbReference>
<dbReference type="Gene3D" id="2.102.10.10">
    <property type="entry name" value="Rieske [2Fe-2S] iron-sulphur domain"/>
    <property type="match status" value="1"/>
</dbReference>
<feature type="domain" description="Rieske" evidence="6">
    <location>
        <begin position="22"/>
        <end position="123"/>
    </location>
</feature>
<evidence type="ECO:0000256" key="1">
    <source>
        <dbReference type="ARBA" id="ARBA00022714"/>
    </source>
</evidence>
<dbReference type="Proteomes" id="UP000584374">
    <property type="component" value="Unassembled WGS sequence"/>
</dbReference>
<evidence type="ECO:0000313" key="8">
    <source>
        <dbReference type="Proteomes" id="UP000584374"/>
    </source>
</evidence>